<organism evidence="2 3">
    <name type="scientific">Triplophysa tibetana</name>
    <dbReference type="NCBI Taxonomy" id="1572043"/>
    <lineage>
        <taxon>Eukaryota</taxon>
        <taxon>Metazoa</taxon>
        <taxon>Chordata</taxon>
        <taxon>Craniata</taxon>
        <taxon>Vertebrata</taxon>
        <taxon>Euteleostomi</taxon>
        <taxon>Actinopterygii</taxon>
        <taxon>Neopterygii</taxon>
        <taxon>Teleostei</taxon>
        <taxon>Ostariophysi</taxon>
        <taxon>Cypriniformes</taxon>
        <taxon>Nemacheilidae</taxon>
        <taxon>Triplophysa</taxon>
    </lineage>
</organism>
<dbReference type="AlphaFoldDB" id="A0A5A9N3G2"/>
<gene>
    <name evidence="2" type="ORF">E1301_Tti001121</name>
</gene>
<protein>
    <submittedName>
        <fullName evidence="2">Catenin delta-2</fullName>
    </submittedName>
</protein>
<name>A0A5A9N3G2_9TELE</name>
<accession>A0A5A9N3G2</accession>
<evidence type="ECO:0000313" key="2">
    <source>
        <dbReference type="EMBL" id="KAA0704564.1"/>
    </source>
</evidence>
<reference evidence="2 3" key="1">
    <citation type="journal article" date="2019" name="Mol. Ecol. Resour.">
        <title>Chromosome-level genome assembly of Triplophysa tibetana, a fish adapted to the harsh high-altitude environment of the Tibetan Plateau.</title>
        <authorList>
            <person name="Yang X."/>
            <person name="Liu H."/>
            <person name="Ma Z."/>
            <person name="Zou Y."/>
            <person name="Zou M."/>
            <person name="Mao Y."/>
            <person name="Li X."/>
            <person name="Wang H."/>
            <person name="Chen T."/>
            <person name="Wang W."/>
            <person name="Yang R."/>
        </authorList>
    </citation>
    <scope>NUCLEOTIDE SEQUENCE [LARGE SCALE GENOMIC DNA]</scope>
    <source>
        <strain evidence="2">TTIB1903HZAU</strain>
        <tissue evidence="2">Muscle</tissue>
    </source>
</reference>
<feature type="region of interest" description="Disordered" evidence="1">
    <location>
        <begin position="1"/>
        <end position="28"/>
    </location>
</feature>
<dbReference type="Proteomes" id="UP000324632">
    <property type="component" value="Chromosome 22"/>
</dbReference>
<proteinExistence type="predicted"/>
<feature type="compositionally biased region" description="Basic and acidic residues" evidence="1">
    <location>
        <begin position="7"/>
        <end position="20"/>
    </location>
</feature>
<evidence type="ECO:0000256" key="1">
    <source>
        <dbReference type="SAM" id="MobiDB-lite"/>
    </source>
</evidence>
<comment type="caution">
    <text evidence="2">The sequence shown here is derived from an EMBL/GenBank/DDBJ whole genome shotgun (WGS) entry which is preliminary data.</text>
</comment>
<dbReference type="EMBL" id="SOYY01000022">
    <property type="protein sequence ID" value="KAA0704564.1"/>
    <property type="molecule type" value="Genomic_DNA"/>
</dbReference>
<sequence>MGSQVMKTERDTTDGIEHHGSTTCNGQKDIEEELNTGLELVDSCIRSLHESGILDHQEYSTADSESSADSVVLLSIASHCKDVR</sequence>
<keyword evidence="3" id="KW-1185">Reference proteome</keyword>
<evidence type="ECO:0000313" key="3">
    <source>
        <dbReference type="Proteomes" id="UP000324632"/>
    </source>
</evidence>